<evidence type="ECO:0000313" key="8">
    <source>
        <dbReference type="EMBL" id="MET1491067.1"/>
    </source>
</evidence>
<evidence type="ECO:0000256" key="7">
    <source>
        <dbReference type="ARBA" id="ARBA00031828"/>
    </source>
</evidence>
<evidence type="ECO:0000313" key="9">
    <source>
        <dbReference type="Proteomes" id="UP001548590"/>
    </source>
</evidence>
<sequence>MRCGAAHHVVASMRAVPDLPPGEGPARLSGSARPAVFLDKDGTLIEDVPHNVDPAQLRFTKGAVPALRLLGQAGFPLVIVTNQPGVSMGLFTRHQLKLLEQALRARVRQEAGVELAGMYVCPHAPAPPGGLSCLCRKPAPGLLRQAAVAGHYDLARSWMVGDILDDIEAGARAGCRTILLDRGSETIWRMTPLRKPDYRCSDLLQAARIILGVRGEDTRLRPPGASGNLRE</sequence>
<evidence type="ECO:0000256" key="1">
    <source>
        <dbReference type="ARBA" id="ARBA00004496"/>
    </source>
</evidence>
<dbReference type="InterPro" id="IPR036412">
    <property type="entry name" value="HAD-like_sf"/>
</dbReference>
<dbReference type="InterPro" id="IPR023214">
    <property type="entry name" value="HAD_sf"/>
</dbReference>
<name>A0ABV2CTG3_9RHOO</name>
<dbReference type="RefSeq" id="WP_345928847.1">
    <property type="nucleotide sequence ID" value="NZ_JBDIVF010000007.1"/>
</dbReference>
<keyword evidence="4" id="KW-0479">Metal-binding</keyword>
<evidence type="ECO:0000256" key="5">
    <source>
        <dbReference type="ARBA" id="ARBA00022801"/>
    </source>
</evidence>
<comment type="caution">
    <text evidence="8">The sequence shown here is derived from an EMBL/GenBank/DDBJ whole genome shotgun (WGS) entry which is preliminary data.</text>
</comment>
<dbReference type="NCBIfam" id="TIGR01662">
    <property type="entry name" value="HAD-SF-IIIA"/>
    <property type="match status" value="1"/>
</dbReference>
<evidence type="ECO:0000256" key="3">
    <source>
        <dbReference type="ARBA" id="ARBA00022490"/>
    </source>
</evidence>
<dbReference type="EMBL" id="JBEWLZ010000009">
    <property type="protein sequence ID" value="MET1491067.1"/>
    <property type="molecule type" value="Genomic_DNA"/>
</dbReference>
<keyword evidence="6" id="KW-0119">Carbohydrate metabolism</keyword>
<dbReference type="Proteomes" id="UP001548590">
    <property type="component" value="Unassembled WGS sequence"/>
</dbReference>
<dbReference type="InterPro" id="IPR006543">
    <property type="entry name" value="Histidinol-phos"/>
</dbReference>
<evidence type="ECO:0000256" key="6">
    <source>
        <dbReference type="ARBA" id="ARBA00023277"/>
    </source>
</evidence>
<dbReference type="GO" id="GO:0016787">
    <property type="term" value="F:hydrolase activity"/>
    <property type="evidence" value="ECO:0007669"/>
    <property type="project" value="UniProtKB-KW"/>
</dbReference>
<dbReference type="InterPro" id="IPR006549">
    <property type="entry name" value="HAD-SF_hydro_IIIA"/>
</dbReference>
<protein>
    <recommendedName>
        <fullName evidence="7">D,D-heptose 1,7-bisphosphate phosphatase</fullName>
    </recommendedName>
</protein>
<comment type="subcellular location">
    <subcellularLocation>
        <location evidence="1">Cytoplasm</location>
    </subcellularLocation>
</comment>
<dbReference type="SUPFAM" id="SSF56784">
    <property type="entry name" value="HAD-like"/>
    <property type="match status" value="1"/>
</dbReference>
<organism evidence="8 9">
    <name type="scientific">Uliginosibacterium paludis</name>
    <dbReference type="NCBI Taxonomy" id="1615952"/>
    <lineage>
        <taxon>Bacteria</taxon>
        <taxon>Pseudomonadati</taxon>
        <taxon>Pseudomonadota</taxon>
        <taxon>Betaproteobacteria</taxon>
        <taxon>Rhodocyclales</taxon>
        <taxon>Zoogloeaceae</taxon>
        <taxon>Uliginosibacterium</taxon>
    </lineage>
</organism>
<keyword evidence="9" id="KW-1185">Reference proteome</keyword>
<reference evidence="8 9" key="1">
    <citation type="submission" date="2024-07" db="EMBL/GenBank/DDBJ databases">
        <title>Uliginosibacterium paludis KCTC:42655.</title>
        <authorList>
            <person name="Kim M.K."/>
        </authorList>
    </citation>
    <scope>NUCLEOTIDE SEQUENCE [LARGE SCALE GENOMIC DNA]</scope>
    <source>
        <strain evidence="8 9">KCTC 42655</strain>
    </source>
</reference>
<keyword evidence="3" id="KW-0963">Cytoplasm</keyword>
<dbReference type="PANTHER" id="PTHR42891">
    <property type="entry name" value="D-GLYCERO-BETA-D-MANNO-HEPTOSE-1,7-BISPHOSPHATE 7-PHOSPHATASE"/>
    <property type="match status" value="1"/>
</dbReference>
<dbReference type="PANTHER" id="PTHR42891:SF1">
    <property type="entry name" value="D-GLYCERO-BETA-D-MANNO-HEPTOSE-1,7-BISPHOSPHATE 7-PHOSPHATASE"/>
    <property type="match status" value="1"/>
</dbReference>
<comment type="similarity">
    <text evidence="2">Belongs to the GmhB family.</text>
</comment>
<dbReference type="NCBIfam" id="TIGR01656">
    <property type="entry name" value="Histidinol-ppas"/>
    <property type="match status" value="1"/>
</dbReference>
<evidence type="ECO:0000256" key="2">
    <source>
        <dbReference type="ARBA" id="ARBA00005628"/>
    </source>
</evidence>
<dbReference type="Gene3D" id="3.40.50.1000">
    <property type="entry name" value="HAD superfamily/HAD-like"/>
    <property type="match status" value="1"/>
</dbReference>
<proteinExistence type="inferred from homology"/>
<dbReference type="InterPro" id="IPR004446">
    <property type="entry name" value="Heptose_bisP_phosphatase"/>
</dbReference>
<accession>A0ABV2CTG3</accession>
<gene>
    <name evidence="8" type="ORF">ABVT11_14605</name>
</gene>
<dbReference type="Pfam" id="PF13242">
    <property type="entry name" value="Hydrolase_like"/>
    <property type="match status" value="1"/>
</dbReference>
<evidence type="ECO:0000256" key="4">
    <source>
        <dbReference type="ARBA" id="ARBA00022723"/>
    </source>
</evidence>
<dbReference type="CDD" id="cd07503">
    <property type="entry name" value="HAD_HisB-N"/>
    <property type="match status" value="1"/>
</dbReference>
<keyword evidence="5 8" id="KW-0378">Hydrolase</keyword>